<accession>A0ABT0UFY4</accession>
<organism evidence="1 2">
    <name type="scientific">Streptomyces albipurpureus</name>
    <dbReference type="NCBI Taxonomy" id="2897419"/>
    <lineage>
        <taxon>Bacteria</taxon>
        <taxon>Bacillati</taxon>
        <taxon>Actinomycetota</taxon>
        <taxon>Actinomycetes</taxon>
        <taxon>Kitasatosporales</taxon>
        <taxon>Streptomycetaceae</taxon>
        <taxon>Streptomyces</taxon>
    </lineage>
</organism>
<name>A0ABT0UFY4_9ACTN</name>
<evidence type="ECO:0000313" key="2">
    <source>
        <dbReference type="Proteomes" id="UP001431429"/>
    </source>
</evidence>
<comment type="caution">
    <text evidence="1">The sequence shown here is derived from an EMBL/GenBank/DDBJ whole genome shotgun (WGS) entry which is preliminary data.</text>
</comment>
<gene>
    <name evidence="1" type="ORF">NBG84_04270</name>
</gene>
<dbReference type="RefSeq" id="WP_250917891.1">
    <property type="nucleotide sequence ID" value="NZ_JAMQAW010000003.1"/>
</dbReference>
<dbReference type="Proteomes" id="UP001431429">
    <property type="component" value="Unassembled WGS sequence"/>
</dbReference>
<proteinExistence type="predicted"/>
<keyword evidence="2" id="KW-1185">Reference proteome</keyword>
<protein>
    <submittedName>
        <fullName evidence="1">Uncharacterized protein</fullName>
    </submittedName>
</protein>
<reference evidence="1" key="1">
    <citation type="submission" date="2022-06" db="EMBL/GenBank/DDBJ databases">
        <title>Genome public.</title>
        <authorList>
            <person name="Sun Q."/>
        </authorList>
    </citation>
    <scope>NUCLEOTIDE SEQUENCE</scope>
    <source>
        <strain evidence="1">CWNU-1</strain>
    </source>
</reference>
<dbReference type="EMBL" id="JAMQAW010000003">
    <property type="protein sequence ID" value="MCM2387532.1"/>
    <property type="molecule type" value="Genomic_DNA"/>
</dbReference>
<evidence type="ECO:0000313" key="1">
    <source>
        <dbReference type="EMBL" id="MCM2387532.1"/>
    </source>
</evidence>
<sequence length="82" mass="8669">MHITPPRPCSAFVGVGVVVAHDGVERNAVVDSGLVVGHGPEGVRVGLRLPLDAVRADHVPHREQRLLTLVVERSAFSSATNS</sequence>